<evidence type="ECO:0000313" key="2">
    <source>
        <dbReference type="EMBL" id="MDM4018165.1"/>
    </source>
</evidence>
<dbReference type="RefSeq" id="WP_289165837.1">
    <property type="nucleotide sequence ID" value="NZ_JASZZN010000019.1"/>
</dbReference>
<sequence length="142" mass="15403">MKPNHIAVAVLAMVITSGCGRAPPPNLTAEQVDQILDTQSTLAQEQAALGRGRDALEEDRRRWAERERHDPIIAVSIQSAAVLVACCLPMVIVALLLASRRLVDIEKPEETLRLVELLAKDSNLPADRLLGKKPASLSRKGA</sequence>
<feature type="transmembrane region" description="Helical" evidence="1">
    <location>
        <begin position="72"/>
        <end position="98"/>
    </location>
</feature>
<dbReference type="Proteomes" id="UP001239462">
    <property type="component" value="Unassembled WGS sequence"/>
</dbReference>
<keyword evidence="3" id="KW-1185">Reference proteome</keyword>
<keyword evidence="1" id="KW-1133">Transmembrane helix</keyword>
<reference evidence="2 3" key="1">
    <citation type="submission" date="2023-06" db="EMBL/GenBank/DDBJ databases">
        <title>Roseiconus lacunae JC819 isolated from Gulf of Mannar region, Tamil Nadu.</title>
        <authorList>
            <person name="Pk S."/>
            <person name="Ch S."/>
            <person name="Ch V.R."/>
        </authorList>
    </citation>
    <scope>NUCLEOTIDE SEQUENCE [LARGE SCALE GENOMIC DNA]</scope>
    <source>
        <strain evidence="2 3">JC819</strain>
    </source>
</reference>
<protein>
    <submittedName>
        <fullName evidence="2">Uncharacterized protein</fullName>
    </submittedName>
</protein>
<proteinExistence type="predicted"/>
<keyword evidence="1" id="KW-0812">Transmembrane</keyword>
<gene>
    <name evidence="2" type="ORF">QTN89_22135</name>
</gene>
<dbReference type="EMBL" id="JASZZN010000019">
    <property type="protein sequence ID" value="MDM4018165.1"/>
    <property type="molecule type" value="Genomic_DNA"/>
</dbReference>
<name>A0ABT7PNT2_9BACT</name>
<organism evidence="2 3">
    <name type="scientific">Roseiconus lacunae</name>
    <dbReference type="NCBI Taxonomy" id="2605694"/>
    <lineage>
        <taxon>Bacteria</taxon>
        <taxon>Pseudomonadati</taxon>
        <taxon>Planctomycetota</taxon>
        <taxon>Planctomycetia</taxon>
        <taxon>Pirellulales</taxon>
        <taxon>Pirellulaceae</taxon>
        <taxon>Roseiconus</taxon>
    </lineage>
</organism>
<comment type="caution">
    <text evidence="2">The sequence shown here is derived from an EMBL/GenBank/DDBJ whole genome shotgun (WGS) entry which is preliminary data.</text>
</comment>
<accession>A0ABT7PNT2</accession>
<evidence type="ECO:0000256" key="1">
    <source>
        <dbReference type="SAM" id="Phobius"/>
    </source>
</evidence>
<keyword evidence="1" id="KW-0472">Membrane</keyword>
<dbReference type="PROSITE" id="PS51257">
    <property type="entry name" value="PROKAR_LIPOPROTEIN"/>
    <property type="match status" value="1"/>
</dbReference>
<evidence type="ECO:0000313" key="3">
    <source>
        <dbReference type="Proteomes" id="UP001239462"/>
    </source>
</evidence>